<evidence type="ECO:0000259" key="1">
    <source>
        <dbReference type="PROSITE" id="PS51186"/>
    </source>
</evidence>
<evidence type="ECO:0000313" key="3">
    <source>
        <dbReference type="Proteomes" id="UP000467132"/>
    </source>
</evidence>
<keyword evidence="2" id="KW-0808">Transferase</keyword>
<dbReference type="GO" id="GO:0016747">
    <property type="term" value="F:acyltransferase activity, transferring groups other than amino-acyl groups"/>
    <property type="evidence" value="ECO:0007669"/>
    <property type="project" value="InterPro"/>
</dbReference>
<organism evidence="2 3">
    <name type="scientific">Senegalia massiliensis</name>
    <dbReference type="NCBI Taxonomy" id="1720316"/>
    <lineage>
        <taxon>Bacteria</taxon>
        <taxon>Bacillati</taxon>
        <taxon>Bacillota</taxon>
        <taxon>Clostridia</taxon>
        <taxon>Eubacteriales</taxon>
        <taxon>Clostridiaceae</taxon>
        <taxon>Senegalia</taxon>
    </lineage>
</organism>
<dbReference type="CDD" id="cd04301">
    <property type="entry name" value="NAT_SF"/>
    <property type="match status" value="1"/>
</dbReference>
<protein>
    <submittedName>
        <fullName evidence="2">GNAT family N-acetyltransferase</fullName>
    </submittedName>
</protein>
<reference evidence="2 3" key="1">
    <citation type="submission" date="2018-08" db="EMBL/GenBank/DDBJ databases">
        <title>Murine metabolic-syndrome-specific gut microbial biobank.</title>
        <authorList>
            <person name="Liu C."/>
        </authorList>
    </citation>
    <scope>NUCLEOTIDE SEQUENCE [LARGE SCALE GENOMIC DNA]</scope>
    <source>
        <strain evidence="2 3">583</strain>
    </source>
</reference>
<dbReference type="EMBL" id="QXXA01000003">
    <property type="protein sequence ID" value="NBI05563.1"/>
    <property type="molecule type" value="Genomic_DNA"/>
</dbReference>
<comment type="caution">
    <text evidence="2">The sequence shown here is derived from an EMBL/GenBank/DDBJ whole genome shotgun (WGS) entry which is preliminary data.</text>
</comment>
<dbReference type="InterPro" id="IPR000182">
    <property type="entry name" value="GNAT_dom"/>
</dbReference>
<dbReference type="SUPFAM" id="SSF55729">
    <property type="entry name" value="Acyl-CoA N-acyltransferases (Nat)"/>
    <property type="match status" value="1"/>
</dbReference>
<evidence type="ECO:0000313" key="2">
    <source>
        <dbReference type="EMBL" id="NBI05563.1"/>
    </source>
</evidence>
<dbReference type="AlphaFoldDB" id="A0A845QYW0"/>
<sequence>MVICKLRKDDKIPIELLLLADPSKDAINEYINRGTCYIALMHDEIIGAYILLKTRPYTMELINIAVKEEKQGLGIGKIMVLDAIEKTKKLGQKTLEVGTGNSSLEQLALYQKCGFRIIGIDRDFFIKHYPDEIIENGIRCIDMIRLSREI</sequence>
<keyword evidence="3" id="KW-1185">Reference proteome</keyword>
<dbReference type="PROSITE" id="PS51186">
    <property type="entry name" value="GNAT"/>
    <property type="match status" value="1"/>
</dbReference>
<dbReference type="Gene3D" id="3.40.630.30">
    <property type="match status" value="1"/>
</dbReference>
<dbReference type="Proteomes" id="UP000467132">
    <property type="component" value="Unassembled WGS sequence"/>
</dbReference>
<accession>A0A845QYW0</accession>
<dbReference type="OrthoDB" id="9813917at2"/>
<name>A0A845QYW0_9CLOT</name>
<proteinExistence type="predicted"/>
<feature type="domain" description="N-acetyltransferase" evidence="1">
    <location>
        <begin position="1"/>
        <end position="150"/>
    </location>
</feature>
<dbReference type="Pfam" id="PF00583">
    <property type="entry name" value="Acetyltransf_1"/>
    <property type="match status" value="1"/>
</dbReference>
<dbReference type="InterPro" id="IPR016181">
    <property type="entry name" value="Acyl_CoA_acyltransferase"/>
</dbReference>
<gene>
    <name evidence="2" type="ORF">D3Z33_01690</name>
</gene>